<proteinExistence type="predicted"/>
<name>A0ABQ9RKA1_9PEZI</name>
<dbReference type="GeneID" id="85403919"/>
<sequence length="183" mass="20674">MQNICWRNPTWRSLSLHLLSCSVGLVIGARLLFGLEKSASCVKSTDGHDSSGGGVEALRLFSAHFRPDDMVRTRTEAYRIKQTETLCQGMRCRFLKTAQRTGLSGHSAAALGQQQYSQYTCVWNNIRRARHLGREGGIKQGLKGTEKRGGRSKLQRVRSDCRWEMQPSNGTICRCWCRIPKKE</sequence>
<keyword evidence="1" id="KW-0472">Membrane</keyword>
<gene>
    <name evidence="2" type="ORF">CTAM01_03649</name>
</gene>
<comment type="caution">
    <text evidence="2">The sequence shown here is derived from an EMBL/GenBank/DDBJ whole genome shotgun (WGS) entry which is preliminary data.</text>
</comment>
<keyword evidence="1" id="KW-1133">Transmembrane helix</keyword>
<reference evidence="2 3" key="1">
    <citation type="submission" date="2016-10" db="EMBL/GenBank/DDBJ databases">
        <title>The genome sequence of Colletotrichum fioriniae PJ7.</title>
        <authorList>
            <person name="Baroncelli R."/>
        </authorList>
    </citation>
    <scope>NUCLEOTIDE SEQUENCE [LARGE SCALE GENOMIC DNA]</scope>
    <source>
        <strain evidence="2 3">Tom-12</strain>
    </source>
</reference>
<evidence type="ECO:0000313" key="3">
    <source>
        <dbReference type="Proteomes" id="UP001227543"/>
    </source>
</evidence>
<evidence type="ECO:0000256" key="1">
    <source>
        <dbReference type="SAM" id="Phobius"/>
    </source>
</evidence>
<keyword evidence="1" id="KW-0812">Transmembrane</keyword>
<dbReference type="Proteomes" id="UP001227543">
    <property type="component" value="Unassembled WGS sequence"/>
</dbReference>
<evidence type="ECO:0000313" key="2">
    <source>
        <dbReference type="EMBL" id="KAK1506314.1"/>
    </source>
</evidence>
<accession>A0ABQ9RKA1</accession>
<keyword evidence="3" id="KW-1185">Reference proteome</keyword>
<dbReference type="EMBL" id="MLFU01000008">
    <property type="protein sequence ID" value="KAK1506314.1"/>
    <property type="molecule type" value="Genomic_DNA"/>
</dbReference>
<evidence type="ECO:0008006" key="4">
    <source>
        <dbReference type="Google" id="ProtNLM"/>
    </source>
</evidence>
<protein>
    <recommendedName>
        <fullName evidence="4">Secreted protein</fullName>
    </recommendedName>
</protein>
<dbReference type="RefSeq" id="XP_060385887.1">
    <property type="nucleotide sequence ID" value="XM_060519681.1"/>
</dbReference>
<feature type="transmembrane region" description="Helical" evidence="1">
    <location>
        <begin position="14"/>
        <end position="33"/>
    </location>
</feature>
<organism evidence="2 3">
    <name type="scientific">Colletotrichum tamarilloi</name>
    <dbReference type="NCBI Taxonomy" id="1209934"/>
    <lineage>
        <taxon>Eukaryota</taxon>
        <taxon>Fungi</taxon>
        <taxon>Dikarya</taxon>
        <taxon>Ascomycota</taxon>
        <taxon>Pezizomycotina</taxon>
        <taxon>Sordariomycetes</taxon>
        <taxon>Hypocreomycetidae</taxon>
        <taxon>Glomerellales</taxon>
        <taxon>Glomerellaceae</taxon>
        <taxon>Colletotrichum</taxon>
        <taxon>Colletotrichum acutatum species complex</taxon>
    </lineage>
</organism>